<name>A0A212L0L3_9BACT</name>
<dbReference type="RefSeq" id="WP_179979588.1">
    <property type="nucleotide sequence ID" value="NZ_LT608333.1"/>
</dbReference>
<feature type="domain" description="Metallo-beta-lactamase" evidence="5">
    <location>
        <begin position="12"/>
        <end position="187"/>
    </location>
</feature>
<evidence type="ECO:0000256" key="4">
    <source>
        <dbReference type="ARBA" id="ARBA00022833"/>
    </source>
</evidence>
<dbReference type="AlphaFoldDB" id="A0A212L0L3"/>
<evidence type="ECO:0000256" key="3">
    <source>
        <dbReference type="ARBA" id="ARBA00022801"/>
    </source>
</evidence>
<dbReference type="GO" id="GO:0016787">
    <property type="term" value="F:hydrolase activity"/>
    <property type="evidence" value="ECO:0007669"/>
    <property type="project" value="UniProtKB-KW"/>
</dbReference>
<evidence type="ECO:0000313" key="6">
    <source>
        <dbReference type="EMBL" id="SCM71027.1"/>
    </source>
</evidence>
<dbReference type="Pfam" id="PF00753">
    <property type="entry name" value="Lactamase_B"/>
    <property type="match status" value="1"/>
</dbReference>
<keyword evidence="4" id="KW-0862">Zinc</keyword>
<accession>A0A212L0L3</accession>
<evidence type="ECO:0000256" key="2">
    <source>
        <dbReference type="ARBA" id="ARBA00022723"/>
    </source>
</evidence>
<gene>
    <name evidence="6" type="ORF">KL86DES1_10804</name>
</gene>
<dbReference type="EMBL" id="FMJC01000001">
    <property type="protein sequence ID" value="SCM71027.1"/>
    <property type="molecule type" value="Genomic_DNA"/>
</dbReference>
<reference evidence="6" key="1">
    <citation type="submission" date="2016-08" db="EMBL/GenBank/DDBJ databases">
        <authorList>
            <person name="Seilhamer J.J."/>
        </authorList>
    </citation>
    <scope>NUCLEOTIDE SEQUENCE</scope>
    <source>
        <strain evidence="6">86-1</strain>
    </source>
</reference>
<evidence type="ECO:0000259" key="5">
    <source>
        <dbReference type="SMART" id="SM00849"/>
    </source>
</evidence>
<dbReference type="SUPFAM" id="SSF56281">
    <property type="entry name" value="Metallo-hydrolase/oxidoreductase"/>
    <property type="match status" value="1"/>
</dbReference>
<dbReference type="InterPro" id="IPR036866">
    <property type="entry name" value="RibonucZ/Hydroxyglut_hydro"/>
</dbReference>
<organism evidence="6">
    <name type="scientific">uncultured Desulfovibrio sp</name>
    <dbReference type="NCBI Taxonomy" id="167968"/>
    <lineage>
        <taxon>Bacteria</taxon>
        <taxon>Pseudomonadati</taxon>
        <taxon>Thermodesulfobacteriota</taxon>
        <taxon>Desulfovibrionia</taxon>
        <taxon>Desulfovibrionales</taxon>
        <taxon>Desulfovibrionaceae</taxon>
        <taxon>Desulfovibrio</taxon>
        <taxon>environmental samples</taxon>
    </lineage>
</organism>
<proteinExistence type="predicted"/>
<comment type="cofactor">
    <cofactor evidence="1">
        <name>Zn(2+)</name>
        <dbReference type="ChEBI" id="CHEBI:29105"/>
    </cofactor>
</comment>
<dbReference type="SMART" id="SM00849">
    <property type="entry name" value="Lactamase_B"/>
    <property type="match status" value="1"/>
</dbReference>
<keyword evidence="2" id="KW-0479">Metal-binding</keyword>
<protein>
    <submittedName>
        <fullName evidence="6">Beta-lactamase domain protein</fullName>
    </submittedName>
</protein>
<dbReference type="PANTHER" id="PTHR46233">
    <property type="entry name" value="HYDROXYACYLGLUTATHIONE HYDROLASE GLOC"/>
    <property type="match status" value="1"/>
</dbReference>
<dbReference type="GO" id="GO:0046872">
    <property type="term" value="F:metal ion binding"/>
    <property type="evidence" value="ECO:0007669"/>
    <property type="project" value="UniProtKB-KW"/>
</dbReference>
<evidence type="ECO:0000256" key="1">
    <source>
        <dbReference type="ARBA" id="ARBA00001947"/>
    </source>
</evidence>
<dbReference type="InterPro" id="IPR001279">
    <property type="entry name" value="Metallo-B-lactamas"/>
</dbReference>
<dbReference type="InterPro" id="IPR051453">
    <property type="entry name" value="MBL_Glyoxalase_II"/>
</dbReference>
<dbReference type="Gene3D" id="3.60.15.10">
    <property type="entry name" value="Ribonuclease Z/Hydroxyacylglutathione hydrolase-like"/>
    <property type="match status" value="1"/>
</dbReference>
<sequence length="208" mass="22297">MAVAAFPIGPLQTNSYLIHKTSKAVAIDVGGDPAPMLEYLNTHHLKLEAICITHRHFDHMYGVAALEEATGALVYIPQDDDSLAGTDSGKGGVWGFPPVPEFTAAPMPMGNTIFGDMVCQVLKTPGHTPGGVSLYFPDEHAVFSGDALFYRSIGRTDFPGGDHDTLLRSVKDVLFKLPAETTVYPGHGPTTNIGDEIANNPFCGEFRP</sequence>
<keyword evidence="3" id="KW-0378">Hydrolase</keyword>
<dbReference type="PANTHER" id="PTHR46233:SF3">
    <property type="entry name" value="HYDROXYACYLGLUTATHIONE HYDROLASE GLOC"/>
    <property type="match status" value="1"/>
</dbReference>
<dbReference type="CDD" id="cd06262">
    <property type="entry name" value="metallo-hydrolase-like_MBL-fold"/>
    <property type="match status" value="1"/>
</dbReference>